<dbReference type="EMBL" id="BHYM01000052">
    <property type="protein sequence ID" value="GCE42217.1"/>
    <property type="molecule type" value="Genomic_DNA"/>
</dbReference>
<dbReference type="AlphaFoldDB" id="A0A402CF87"/>
<feature type="compositionally biased region" description="Acidic residues" evidence="1">
    <location>
        <begin position="1"/>
        <end position="11"/>
    </location>
</feature>
<feature type="compositionally biased region" description="Basic and acidic residues" evidence="1">
    <location>
        <begin position="45"/>
        <end position="61"/>
    </location>
</feature>
<name>A0A402CF87_RHOWR</name>
<keyword evidence="3" id="KW-1185">Reference proteome</keyword>
<sequence length="61" mass="6521">MVPSDGMDETAIDPQRYPGSRGVRAEHELVAEKDDDPTAGGGAIDLHRDTIDRGRNGIECG</sequence>
<reference evidence="2 3" key="1">
    <citation type="submission" date="2018-11" db="EMBL/GenBank/DDBJ databases">
        <title>Microbial catabolism of amino acid.</title>
        <authorList>
            <person name="Hibi M."/>
            <person name="Ogawa J."/>
        </authorList>
    </citation>
    <scope>NUCLEOTIDE SEQUENCE [LARGE SCALE GENOMIC DNA]</scope>
    <source>
        <strain evidence="2 3">C31-06</strain>
    </source>
</reference>
<feature type="region of interest" description="Disordered" evidence="1">
    <location>
        <begin position="1"/>
        <end position="61"/>
    </location>
</feature>
<protein>
    <submittedName>
        <fullName evidence="2">Uncharacterized protein</fullName>
    </submittedName>
</protein>
<evidence type="ECO:0000313" key="3">
    <source>
        <dbReference type="Proteomes" id="UP000287519"/>
    </source>
</evidence>
<gene>
    <name evidence="2" type="ORF">Rhow_006156</name>
</gene>
<feature type="compositionally biased region" description="Basic and acidic residues" evidence="1">
    <location>
        <begin position="23"/>
        <end position="32"/>
    </location>
</feature>
<proteinExistence type="predicted"/>
<evidence type="ECO:0000313" key="2">
    <source>
        <dbReference type="EMBL" id="GCE42217.1"/>
    </source>
</evidence>
<accession>A0A402CF87</accession>
<organism evidence="2 3">
    <name type="scientific">Rhodococcus wratislaviensis</name>
    <name type="common">Tsukamurella wratislaviensis</name>
    <dbReference type="NCBI Taxonomy" id="44752"/>
    <lineage>
        <taxon>Bacteria</taxon>
        <taxon>Bacillati</taxon>
        <taxon>Actinomycetota</taxon>
        <taxon>Actinomycetes</taxon>
        <taxon>Mycobacteriales</taxon>
        <taxon>Nocardiaceae</taxon>
        <taxon>Rhodococcus</taxon>
    </lineage>
</organism>
<dbReference type="Proteomes" id="UP000287519">
    <property type="component" value="Unassembled WGS sequence"/>
</dbReference>
<evidence type="ECO:0000256" key="1">
    <source>
        <dbReference type="SAM" id="MobiDB-lite"/>
    </source>
</evidence>
<comment type="caution">
    <text evidence="2">The sequence shown here is derived from an EMBL/GenBank/DDBJ whole genome shotgun (WGS) entry which is preliminary data.</text>
</comment>